<dbReference type="RefSeq" id="WP_215820133.1">
    <property type="nucleotide sequence ID" value="NZ_JAGSOY010000028.1"/>
</dbReference>
<dbReference type="Pfam" id="PF00561">
    <property type="entry name" value="Abhydrolase_1"/>
    <property type="match status" value="1"/>
</dbReference>
<evidence type="ECO:0000256" key="1">
    <source>
        <dbReference type="ARBA" id="ARBA00022801"/>
    </source>
</evidence>
<evidence type="ECO:0000313" key="4">
    <source>
        <dbReference type="Proteomes" id="UP000690515"/>
    </source>
</evidence>
<sequence>MSIVNTSPIVLLGGWGMPQRVLNPLAEVLTLLGYSVNCYSLSGLDNDFNDSWDWQTLQSYLALLLPDQPCTLIGWSFGGALASGLAAKYPQRVSQLITLASNPCFVARADWPGMDPEVFGMFLEGIEEDFSATFQRFLRLNCLGSDQLRALLRGLSAQAKGRPDKHEVYIRSLRLLGDSDARSFLQQVSCSALHIFAKRDSLVPCRVSSHVQDRFPHHQVETLDGCHLIFWDKPEYVASLIHTFLNSQQS</sequence>
<dbReference type="PANTHER" id="PTHR43798:SF31">
    <property type="entry name" value="AB HYDROLASE SUPERFAMILY PROTEIN YCLE"/>
    <property type="match status" value="1"/>
</dbReference>
<accession>A0ABS5ZD36</accession>
<dbReference type="EMBL" id="JAGSOY010000028">
    <property type="protein sequence ID" value="MBU2711977.1"/>
    <property type="molecule type" value="Genomic_DNA"/>
</dbReference>
<evidence type="ECO:0000313" key="3">
    <source>
        <dbReference type="EMBL" id="MBU2711977.1"/>
    </source>
</evidence>
<dbReference type="InterPro" id="IPR000073">
    <property type="entry name" value="AB_hydrolase_1"/>
</dbReference>
<reference evidence="3 4" key="1">
    <citation type="submission" date="2021-04" db="EMBL/GenBank/DDBJ databases">
        <authorList>
            <person name="Pira H."/>
            <person name="Risdian C."/>
            <person name="Wink J."/>
        </authorList>
    </citation>
    <scope>NUCLEOTIDE SEQUENCE [LARGE SCALE GENOMIC DNA]</scope>
    <source>
        <strain evidence="3 4">WH53</strain>
    </source>
</reference>
<comment type="caution">
    <text evidence="3">The sequence shown here is derived from an EMBL/GenBank/DDBJ whole genome shotgun (WGS) entry which is preliminary data.</text>
</comment>
<dbReference type="Gene3D" id="3.40.50.1820">
    <property type="entry name" value="alpha/beta hydrolase"/>
    <property type="match status" value="1"/>
</dbReference>
<keyword evidence="1 3" id="KW-0378">Hydrolase</keyword>
<proteinExistence type="predicted"/>
<organism evidence="3 4">
    <name type="scientific">Zooshikella harenae</name>
    <dbReference type="NCBI Taxonomy" id="2827238"/>
    <lineage>
        <taxon>Bacteria</taxon>
        <taxon>Pseudomonadati</taxon>
        <taxon>Pseudomonadota</taxon>
        <taxon>Gammaproteobacteria</taxon>
        <taxon>Oceanospirillales</taxon>
        <taxon>Zooshikellaceae</taxon>
        <taxon>Zooshikella</taxon>
    </lineage>
</organism>
<dbReference type="Proteomes" id="UP000690515">
    <property type="component" value="Unassembled WGS sequence"/>
</dbReference>
<dbReference type="InterPro" id="IPR029058">
    <property type="entry name" value="AB_hydrolase_fold"/>
</dbReference>
<feature type="domain" description="AB hydrolase-1" evidence="2">
    <location>
        <begin position="18"/>
        <end position="234"/>
    </location>
</feature>
<dbReference type="SUPFAM" id="SSF53474">
    <property type="entry name" value="alpha/beta-Hydrolases"/>
    <property type="match status" value="1"/>
</dbReference>
<dbReference type="InterPro" id="IPR050266">
    <property type="entry name" value="AB_hydrolase_sf"/>
</dbReference>
<keyword evidence="4" id="KW-1185">Reference proteome</keyword>
<protein>
    <submittedName>
        <fullName evidence="3">Alpha/beta fold hydrolase</fullName>
    </submittedName>
</protein>
<evidence type="ECO:0000259" key="2">
    <source>
        <dbReference type="Pfam" id="PF00561"/>
    </source>
</evidence>
<gene>
    <name evidence="3" type="ORF">KCG35_12980</name>
</gene>
<name>A0ABS5ZD36_9GAMM</name>
<dbReference type="GO" id="GO:0016787">
    <property type="term" value="F:hydrolase activity"/>
    <property type="evidence" value="ECO:0007669"/>
    <property type="project" value="UniProtKB-KW"/>
</dbReference>
<dbReference type="PRINTS" id="PR00111">
    <property type="entry name" value="ABHYDROLASE"/>
</dbReference>
<dbReference type="PANTHER" id="PTHR43798">
    <property type="entry name" value="MONOACYLGLYCEROL LIPASE"/>
    <property type="match status" value="1"/>
</dbReference>